<dbReference type="InterPro" id="IPR015943">
    <property type="entry name" value="WD40/YVTN_repeat-like_dom_sf"/>
</dbReference>
<evidence type="ECO:0000256" key="2">
    <source>
        <dbReference type="SAM" id="MobiDB-lite"/>
    </source>
</evidence>
<feature type="domain" description="Novel STAND NTPase 1" evidence="4">
    <location>
        <begin position="2"/>
        <end position="64"/>
    </location>
</feature>
<protein>
    <recommendedName>
        <fullName evidence="4">Novel STAND NTPase 1 domain-containing protein</fullName>
    </recommendedName>
</protein>
<evidence type="ECO:0000313" key="5">
    <source>
        <dbReference type="EMBL" id="KUO14583.1"/>
    </source>
</evidence>
<evidence type="ECO:0000256" key="3">
    <source>
        <dbReference type="SAM" id="Phobius"/>
    </source>
</evidence>
<accession>A0A101UPS3</accession>
<feature type="region of interest" description="Disordered" evidence="2">
    <location>
        <begin position="538"/>
        <end position="819"/>
    </location>
</feature>
<evidence type="ECO:0000256" key="1">
    <source>
        <dbReference type="PROSITE-ProRule" id="PRU00221"/>
    </source>
</evidence>
<dbReference type="PANTHER" id="PTHR19879:SF9">
    <property type="entry name" value="TRANSCRIPTION INITIATION FACTOR TFIID SUBUNIT 5"/>
    <property type="match status" value="1"/>
</dbReference>
<dbReference type="STRING" id="909626.AQJ91_46050"/>
<keyword evidence="6" id="KW-1185">Reference proteome</keyword>
<dbReference type="PANTHER" id="PTHR19879">
    <property type="entry name" value="TRANSCRIPTION INITIATION FACTOR TFIID"/>
    <property type="match status" value="1"/>
</dbReference>
<organism evidence="5 6">
    <name type="scientific">Streptomyces dysideae</name>
    <dbReference type="NCBI Taxonomy" id="909626"/>
    <lineage>
        <taxon>Bacteria</taxon>
        <taxon>Bacillati</taxon>
        <taxon>Actinomycetota</taxon>
        <taxon>Actinomycetes</taxon>
        <taxon>Kitasatosporales</taxon>
        <taxon>Streptomycetaceae</taxon>
        <taxon>Streptomyces</taxon>
    </lineage>
</organism>
<dbReference type="PROSITE" id="PS50082">
    <property type="entry name" value="WD_REPEATS_2"/>
    <property type="match status" value="1"/>
</dbReference>
<dbReference type="Proteomes" id="UP000053260">
    <property type="component" value="Unassembled WGS sequence"/>
</dbReference>
<feature type="compositionally biased region" description="Basic and acidic residues" evidence="2">
    <location>
        <begin position="782"/>
        <end position="791"/>
    </location>
</feature>
<dbReference type="AlphaFoldDB" id="A0A101UPS3"/>
<feature type="repeat" description="WD" evidence="1">
    <location>
        <begin position="255"/>
        <end position="282"/>
    </location>
</feature>
<comment type="caution">
    <text evidence="5">The sequence shown here is derived from an EMBL/GenBank/DDBJ whole genome shotgun (WGS) entry which is preliminary data.</text>
</comment>
<dbReference type="SUPFAM" id="SSF82171">
    <property type="entry name" value="DPP6 N-terminal domain-like"/>
    <property type="match status" value="1"/>
</dbReference>
<keyword evidence="3" id="KW-0472">Membrane</keyword>
<dbReference type="Gene3D" id="2.130.10.10">
    <property type="entry name" value="YVTN repeat-like/Quinoprotein amine dehydrogenase"/>
    <property type="match status" value="2"/>
</dbReference>
<keyword evidence="3" id="KW-1133">Transmembrane helix</keyword>
<feature type="transmembrane region" description="Helical" evidence="3">
    <location>
        <begin position="121"/>
        <end position="141"/>
    </location>
</feature>
<dbReference type="Pfam" id="PF20703">
    <property type="entry name" value="nSTAND1"/>
    <property type="match status" value="1"/>
</dbReference>
<evidence type="ECO:0000259" key="4">
    <source>
        <dbReference type="Pfam" id="PF20703"/>
    </source>
</evidence>
<feature type="compositionally biased region" description="Basic residues" evidence="2">
    <location>
        <begin position="615"/>
        <end position="653"/>
    </location>
</feature>
<dbReference type="InterPro" id="IPR001680">
    <property type="entry name" value="WD40_rpt"/>
</dbReference>
<keyword evidence="3" id="KW-0812">Transmembrane</keyword>
<sequence>MVVERLAHARLLTVDEEGVRLAHEALIGCWPRLYGWVEQDRERLRHHRQLTEATRAWLEHDRDPGTLYRGTRLARAEEVFPSHRSDLALTQSERDFLTAAIDAREAEHRAAARSTRRSRRLTGALSAVLAMALVAGLAAWGQHDDYQRQRTQNTARLVAAVADSLRTTDPRAALLLGVASWRIAPLPETRRALLGSLTQPEPDSFSDPASGYRSQRFLADSGRTLLSIDDSTWQTWSLGTRRSTGSGLLPSGEVLAAAPDARVLAIAGADRRMRLWDMRAGRWTGGPPLVPGRDGIVFGASGRSYVVDEPDDGPHAASDSVSPSGSGTDVVRVRAVADGAVLFEKRGVTRANVAVSADDRLVAVCPAGQAPQVRETGGRQVVHGAWQRAHGVCGADSTLEFDADGRFALIAGDRVRVWDTRTGGRVVEIRDPGVLYASFSRDGEFLSTFGSEGEIRVWRLSAAVAPVLRHPLNNQNLHGRLAWDPGSPALRYLEGSTAHTLDLTTTVTAAWRDRPMAGVLLSPDGRVFAAAERTGTGFGFELRDTDNGRLVRTLPTPPPPRPIPAAASDGHGAFHAPDGEASAPPLAPGDVVPQMVGRRPAPPGRCPAQRLPGPARRHPGGRQRPRTQPRRPHPRRRRRRRHDPTLGHHHPTAPRRPAPLPRRAHRLFRLQPRQHHPLRRRHPRRPPPQHHQPHPPHRPRLRPRRERKPDEERVGHVRTGRAVQKGVRLVGLRRTGSWRKGSATTPPHLPHPPPRRRPARHAQAPKPLPPRARTNSLTKPTALDRTDRSTSREPQPGTGDVVRQMCCPASSRARALFIP</sequence>
<reference evidence="5 6" key="1">
    <citation type="submission" date="2015-10" db="EMBL/GenBank/DDBJ databases">
        <title>Draft genome sequence of Streptomyces sp. RV15, isolated from a marine sponge.</title>
        <authorList>
            <person name="Ruckert C."/>
            <person name="Abdelmohsen U.R."/>
            <person name="Winkler A."/>
            <person name="Hentschel U."/>
            <person name="Kalinowski J."/>
            <person name="Kampfer P."/>
            <person name="Glaeser S."/>
        </authorList>
    </citation>
    <scope>NUCLEOTIDE SEQUENCE [LARGE SCALE GENOMIC DNA]</scope>
    <source>
        <strain evidence="5 6">RV15</strain>
    </source>
</reference>
<feature type="region of interest" description="Disordered" evidence="2">
    <location>
        <begin position="307"/>
        <end position="327"/>
    </location>
</feature>
<evidence type="ECO:0000313" key="6">
    <source>
        <dbReference type="Proteomes" id="UP000053260"/>
    </source>
</evidence>
<gene>
    <name evidence="5" type="ORF">AQJ91_46050</name>
</gene>
<dbReference type="EMBL" id="LMXB01000140">
    <property type="protein sequence ID" value="KUO14583.1"/>
    <property type="molecule type" value="Genomic_DNA"/>
</dbReference>
<proteinExistence type="predicted"/>
<dbReference type="InterPro" id="IPR049052">
    <property type="entry name" value="nSTAND1"/>
</dbReference>
<feature type="compositionally biased region" description="Basic residues" evidence="2">
    <location>
        <begin position="662"/>
        <end position="706"/>
    </location>
</feature>
<name>A0A101UPS3_9ACTN</name>
<keyword evidence="1" id="KW-0853">WD repeat</keyword>